<dbReference type="AlphaFoldDB" id="A0A914UN52"/>
<keyword evidence="2" id="KW-0732">Signal</keyword>
<dbReference type="PROSITE" id="PS50026">
    <property type="entry name" value="EGF_3"/>
    <property type="match status" value="1"/>
</dbReference>
<comment type="caution">
    <text evidence="1">Lacks conserved residue(s) required for the propagation of feature annotation.</text>
</comment>
<organism evidence="4 5">
    <name type="scientific">Plectus sambesii</name>
    <dbReference type="NCBI Taxonomy" id="2011161"/>
    <lineage>
        <taxon>Eukaryota</taxon>
        <taxon>Metazoa</taxon>
        <taxon>Ecdysozoa</taxon>
        <taxon>Nematoda</taxon>
        <taxon>Chromadorea</taxon>
        <taxon>Plectida</taxon>
        <taxon>Plectina</taxon>
        <taxon>Plectoidea</taxon>
        <taxon>Plectidae</taxon>
        <taxon>Plectus</taxon>
    </lineage>
</organism>
<dbReference type="CDD" id="cd00054">
    <property type="entry name" value="EGF_CA"/>
    <property type="match status" value="1"/>
</dbReference>
<dbReference type="WBParaSite" id="PSAMB.scaffold1097size50345.g11066.t1">
    <property type="protein sequence ID" value="PSAMB.scaffold1097size50345.g11066.t1"/>
    <property type="gene ID" value="PSAMB.scaffold1097size50345.g11066"/>
</dbReference>
<accession>A0A914UN52</accession>
<dbReference type="PROSITE" id="PS01186">
    <property type="entry name" value="EGF_2"/>
    <property type="match status" value="1"/>
</dbReference>
<feature type="domain" description="EGF-like" evidence="3">
    <location>
        <begin position="23"/>
        <end position="61"/>
    </location>
</feature>
<feature type="disulfide bond" evidence="1">
    <location>
        <begin position="51"/>
        <end position="60"/>
    </location>
</feature>
<feature type="chain" id="PRO_5037915978" evidence="2">
    <location>
        <begin position="17"/>
        <end position="85"/>
    </location>
</feature>
<name>A0A914UN52_9BILA</name>
<dbReference type="InterPro" id="IPR000742">
    <property type="entry name" value="EGF"/>
</dbReference>
<evidence type="ECO:0000313" key="4">
    <source>
        <dbReference type="Proteomes" id="UP000887566"/>
    </source>
</evidence>
<keyword evidence="4" id="KW-1185">Reference proteome</keyword>
<keyword evidence="1" id="KW-1015">Disulfide bond</keyword>
<dbReference type="PROSITE" id="PS00022">
    <property type="entry name" value="EGF_1"/>
    <property type="match status" value="1"/>
</dbReference>
<dbReference type="Proteomes" id="UP000887566">
    <property type="component" value="Unplaced"/>
</dbReference>
<evidence type="ECO:0000259" key="3">
    <source>
        <dbReference type="PROSITE" id="PS50026"/>
    </source>
</evidence>
<proteinExistence type="predicted"/>
<keyword evidence="1" id="KW-0245">EGF-like domain</keyword>
<evidence type="ECO:0000256" key="2">
    <source>
        <dbReference type="SAM" id="SignalP"/>
    </source>
</evidence>
<protein>
    <submittedName>
        <fullName evidence="5">EGF-like domain-containing protein</fullName>
    </submittedName>
</protein>
<sequence>MQTILAFLLLLTCVFARPQHSPPIKTCDVPNPCNEPYGRCKFIEGAPRCICDNGYFGATCHIAPIKIKRCVLWRCSMPTWTILHA</sequence>
<evidence type="ECO:0000313" key="5">
    <source>
        <dbReference type="WBParaSite" id="PSAMB.scaffold1097size50345.g11066.t1"/>
    </source>
</evidence>
<feature type="signal peptide" evidence="2">
    <location>
        <begin position="1"/>
        <end position="16"/>
    </location>
</feature>
<dbReference type="SUPFAM" id="SSF57196">
    <property type="entry name" value="EGF/Laminin"/>
    <property type="match status" value="1"/>
</dbReference>
<reference evidence="5" key="1">
    <citation type="submission" date="2022-11" db="UniProtKB">
        <authorList>
            <consortium name="WormBaseParasite"/>
        </authorList>
    </citation>
    <scope>IDENTIFICATION</scope>
</reference>
<evidence type="ECO:0000256" key="1">
    <source>
        <dbReference type="PROSITE-ProRule" id="PRU00076"/>
    </source>
</evidence>